<dbReference type="KEGG" id="dov:DSCO28_39610"/>
<reference evidence="1 2" key="1">
    <citation type="submission" date="2019-11" db="EMBL/GenBank/DDBJ databases">
        <title>Comparative genomics of hydrocarbon-degrading Desulfosarcina strains.</title>
        <authorList>
            <person name="Watanabe M."/>
            <person name="Kojima H."/>
            <person name="Fukui M."/>
        </authorList>
    </citation>
    <scope>NUCLEOTIDE SEQUENCE [LARGE SCALE GENOMIC DNA]</scope>
    <source>
        <strain evidence="1 2">28bB2T</strain>
    </source>
</reference>
<dbReference type="Proteomes" id="UP000425960">
    <property type="component" value="Chromosome"/>
</dbReference>
<protein>
    <submittedName>
        <fullName evidence="1">Uncharacterized protein</fullName>
    </submittedName>
</protein>
<sequence length="89" mass="9947">MFTDDTPQPADNPAMLRKPILMPANLIEKVDRIAKDRNVSFAEVIRNAVDVLGEDDMTAEEETLLEALLDEVIRSTTDLAAKLDQTITY</sequence>
<evidence type="ECO:0000313" key="1">
    <source>
        <dbReference type="EMBL" id="BBO83395.1"/>
    </source>
</evidence>
<dbReference type="AlphaFoldDB" id="A0A5K7ZT68"/>
<proteinExistence type="predicted"/>
<name>A0A5K7ZT68_9BACT</name>
<organism evidence="1 2">
    <name type="scientific">Desulfosarcina ovata subsp. sediminis</name>
    <dbReference type="NCBI Taxonomy" id="885957"/>
    <lineage>
        <taxon>Bacteria</taxon>
        <taxon>Pseudomonadati</taxon>
        <taxon>Thermodesulfobacteriota</taxon>
        <taxon>Desulfobacteria</taxon>
        <taxon>Desulfobacterales</taxon>
        <taxon>Desulfosarcinaceae</taxon>
        <taxon>Desulfosarcina</taxon>
    </lineage>
</organism>
<accession>A0A5K7ZT68</accession>
<gene>
    <name evidence="1" type="ORF">DSCO28_39610</name>
</gene>
<evidence type="ECO:0000313" key="2">
    <source>
        <dbReference type="Proteomes" id="UP000425960"/>
    </source>
</evidence>
<dbReference type="EMBL" id="AP021876">
    <property type="protein sequence ID" value="BBO83395.1"/>
    <property type="molecule type" value="Genomic_DNA"/>
</dbReference>